<keyword evidence="9 11" id="KW-0030">Aminoacyl-tRNA synthetase</keyword>
<dbReference type="Proteomes" id="UP000693672">
    <property type="component" value="Unassembled WGS sequence"/>
</dbReference>
<evidence type="ECO:0000256" key="5">
    <source>
        <dbReference type="ARBA" id="ARBA00022598"/>
    </source>
</evidence>
<sequence length="614" mass="69153">MRVFEGKLPNERECSFAGMSGKIGIAFGRQCLTMVRSQDERGSSVMNYKQWLAGQLAGQLEGVAEESIAELVEYPPNPQMGDLSLPCFKLSKQLRKAPQAIAEELKSKWSGNDAVARVDAVSGYFNVYLNPAKFASDVLSEVLEKGERYGSQETGQGKNIVIDYSSPNIAKTFHIGHLRSTVIGNALYNIFQFMGYNSVGINHLGDWGTQFGKLIVAYKLWGEQSKVEAEGIDELQRLYVKFHDEADAKPEMEDEARAWFVKLEQGDAEAEKLWRWFVEISLKEFHKMYDLLGVKFDSYAGESFYNDKMAAILDELKAKQLLEEDEGALLVRLDDYNMPPALMVKKDGGTLYHTRDVTAAIYRKNTYDFEKAIYVTDAGQSLHFQQWFKVIELMGYDWAKQLQHVPFGKVSLEGAKLSTRKGNVIHLEELLAKAIEKTREIIEEKNPNMENKDEVARKVGVGAIIFNDLSNNRIKDIVFSWEEALNFEGETGPYVQYTHARACSVLRKAGDGADKPDASAIDAAQLTNAEAQGVVRELYLFKERVEQAMLKLEPSIVSRYLVDLAQSFNRFYHECPILVDDPGVRSARLALVQSVRVTLKNGLRLIGLDAPEKI</sequence>
<evidence type="ECO:0000259" key="14">
    <source>
        <dbReference type="SMART" id="SM01016"/>
    </source>
</evidence>
<name>A0A916K2H7_9BACL</name>
<keyword evidence="7 11" id="KW-0067">ATP-binding</keyword>
<dbReference type="EC" id="6.1.1.19" evidence="11"/>
<keyword evidence="16" id="KW-1185">Reference proteome</keyword>
<dbReference type="GO" id="GO:0006420">
    <property type="term" value="P:arginyl-tRNA aminoacylation"/>
    <property type="evidence" value="ECO:0007669"/>
    <property type="project" value="UniProtKB-UniRule"/>
</dbReference>
<comment type="caution">
    <text evidence="15">The sequence shown here is derived from an EMBL/GenBank/DDBJ whole genome shotgun (WGS) entry which is preliminary data.</text>
</comment>
<dbReference type="InterPro" id="IPR035684">
    <property type="entry name" value="ArgRS_core"/>
</dbReference>
<dbReference type="PANTHER" id="PTHR11956:SF5">
    <property type="entry name" value="ARGININE--TRNA LIGASE, CYTOPLASMIC"/>
    <property type="match status" value="1"/>
</dbReference>
<dbReference type="CDD" id="cd00671">
    <property type="entry name" value="ArgRS_core"/>
    <property type="match status" value="1"/>
</dbReference>
<evidence type="ECO:0000256" key="4">
    <source>
        <dbReference type="ARBA" id="ARBA00022490"/>
    </source>
</evidence>
<evidence type="ECO:0000256" key="8">
    <source>
        <dbReference type="ARBA" id="ARBA00022917"/>
    </source>
</evidence>
<feature type="domain" description="Arginyl tRNA synthetase N-terminal" evidence="14">
    <location>
        <begin position="46"/>
        <end position="129"/>
    </location>
</feature>
<dbReference type="NCBIfam" id="TIGR00456">
    <property type="entry name" value="argS"/>
    <property type="match status" value="1"/>
</dbReference>
<dbReference type="Pfam" id="PF03485">
    <property type="entry name" value="Arg_tRNA_synt_N"/>
    <property type="match status" value="1"/>
</dbReference>
<dbReference type="InterPro" id="IPR001278">
    <property type="entry name" value="Arg-tRNA-ligase"/>
</dbReference>
<dbReference type="PANTHER" id="PTHR11956">
    <property type="entry name" value="ARGINYL-TRNA SYNTHETASE"/>
    <property type="match status" value="1"/>
</dbReference>
<proteinExistence type="inferred from homology"/>
<dbReference type="InterPro" id="IPR001412">
    <property type="entry name" value="aa-tRNA-synth_I_CS"/>
</dbReference>
<comment type="subunit">
    <text evidence="3 11">Monomer.</text>
</comment>
<keyword evidence="4 11" id="KW-0963">Cytoplasm</keyword>
<evidence type="ECO:0000256" key="7">
    <source>
        <dbReference type="ARBA" id="ARBA00022840"/>
    </source>
</evidence>
<evidence type="ECO:0000256" key="10">
    <source>
        <dbReference type="ARBA" id="ARBA00049339"/>
    </source>
</evidence>
<keyword evidence="8 11" id="KW-0648">Protein biosynthesis</keyword>
<dbReference type="InterPro" id="IPR005148">
    <property type="entry name" value="Arg-tRNA-synth_N"/>
</dbReference>
<keyword evidence="5 11" id="KW-0436">Ligase</keyword>
<dbReference type="InterPro" id="IPR008909">
    <property type="entry name" value="DALR_anticod-bd"/>
</dbReference>
<keyword evidence="6 11" id="KW-0547">Nucleotide-binding</keyword>
<dbReference type="Pfam" id="PF00750">
    <property type="entry name" value="tRNA-synt_1d"/>
    <property type="match status" value="1"/>
</dbReference>
<comment type="similarity">
    <text evidence="2 11 12">Belongs to the class-I aminoacyl-tRNA synthetase family.</text>
</comment>
<evidence type="ECO:0000256" key="2">
    <source>
        <dbReference type="ARBA" id="ARBA00005594"/>
    </source>
</evidence>
<evidence type="ECO:0000313" key="15">
    <source>
        <dbReference type="EMBL" id="CAG7624498.1"/>
    </source>
</evidence>
<organism evidence="15 16">
    <name type="scientific">Paenibacillus solanacearum</name>
    <dbReference type="NCBI Taxonomy" id="2048548"/>
    <lineage>
        <taxon>Bacteria</taxon>
        <taxon>Bacillati</taxon>
        <taxon>Bacillota</taxon>
        <taxon>Bacilli</taxon>
        <taxon>Bacillales</taxon>
        <taxon>Paenibacillaceae</taxon>
        <taxon>Paenibacillus</taxon>
    </lineage>
</organism>
<dbReference type="GO" id="GO:0005737">
    <property type="term" value="C:cytoplasm"/>
    <property type="evidence" value="ECO:0007669"/>
    <property type="project" value="UniProtKB-SubCell"/>
</dbReference>
<dbReference type="SMART" id="SM00836">
    <property type="entry name" value="DALR_1"/>
    <property type="match status" value="1"/>
</dbReference>
<dbReference type="AlphaFoldDB" id="A0A916K2H7"/>
<gene>
    <name evidence="15" type="primary">argS_1</name>
    <name evidence="11" type="synonym">argS</name>
    <name evidence="15" type="ORF">PAESOLCIP111_02627</name>
</gene>
<dbReference type="PROSITE" id="PS00178">
    <property type="entry name" value="AA_TRNA_LIGASE_I"/>
    <property type="match status" value="1"/>
</dbReference>
<dbReference type="HAMAP" id="MF_00123">
    <property type="entry name" value="Arg_tRNA_synth"/>
    <property type="match status" value="1"/>
</dbReference>
<dbReference type="SMART" id="SM01016">
    <property type="entry name" value="Arg_tRNA_synt_N"/>
    <property type="match status" value="1"/>
</dbReference>
<dbReference type="FunFam" id="1.10.730.10:FF:000006">
    <property type="entry name" value="Arginyl-tRNA synthetase 2, mitochondrial"/>
    <property type="match status" value="1"/>
</dbReference>
<comment type="subcellular location">
    <subcellularLocation>
        <location evidence="1 11">Cytoplasm</location>
    </subcellularLocation>
</comment>
<reference evidence="15" key="1">
    <citation type="submission" date="2021-06" db="EMBL/GenBank/DDBJ databases">
        <authorList>
            <person name="Criscuolo A."/>
        </authorList>
    </citation>
    <scope>NUCLEOTIDE SEQUENCE</scope>
    <source>
        <strain evidence="15">CIP111600</strain>
    </source>
</reference>
<dbReference type="EMBL" id="CAJVAS010000010">
    <property type="protein sequence ID" value="CAG7624498.1"/>
    <property type="molecule type" value="Genomic_DNA"/>
</dbReference>
<evidence type="ECO:0000256" key="6">
    <source>
        <dbReference type="ARBA" id="ARBA00022741"/>
    </source>
</evidence>
<feature type="domain" description="DALR anticodon binding" evidence="13">
    <location>
        <begin position="495"/>
        <end position="614"/>
    </location>
</feature>
<dbReference type="GO" id="GO:0005524">
    <property type="term" value="F:ATP binding"/>
    <property type="evidence" value="ECO:0007669"/>
    <property type="project" value="UniProtKB-UniRule"/>
</dbReference>
<evidence type="ECO:0000259" key="13">
    <source>
        <dbReference type="SMART" id="SM00836"/>
    </source>
</evidence>
<dbReference type="CDD" id="cd07956">
    <property type="entry name" value="Anticodon_Ia_Arg"/>
    <property type="match status" value="1"/>
</dbReference>
<dbReference type="FunFam" id="3.40.50.620:FF:000116">
    <property type="entry name" value="Arginine--tRNA ligase"/>
    <property type="match status" value="1"/>
</dbReference>
<evidence type="ECO:0000256" key="9">
    <source>
        <dbReference type="ARBA" id="ARBA00023146"/>
    </source>
</evidence>
<evidence type="ECO:0000256" key="11">
    <source>
        <dbReference type="HAMAP-Rule" id="MF_00123"/>
    </source>
</evidence>
<evidence type="ECO:0000256" key="12">
    <source>
        <dbReference type="RuleBase" id="RU363038"/>
    </source>
</evidence>
<dbReference type="GO" id="GO:0004814">
    <property type="term" value="F:arginine-tRNA ligase activity"/>
    <property type="evidence" value="ECO:0007669"/>
    <property type="project" value="UniProtKB-UniRule"/>
</dbReference>
<evidence type="ECO:0000313" key="16">
    <source>
        <dbReference type="Proteomes" id="UP000693672"/>
    </source>
</evidence>
<evidence type="ECO:0000256" key="3">
    <source>
        <dbReference type="ARBA" id="ARBA00011245"/>
    </source>
</evidence>
<dbReference type="Pfam" id="PF05746">
    <property type="entry name" value="DALR_1"/>
    <property type="match status" value="1"/>
</dbReference>
<accession>A0A916K2H7</accession>
<protein>
    <recommendedName>
        <fullName evidence="11">Arginine--tRNA ligase</fullName>
        <ecNumber evidence="11">6.1.1.19</ecNumber>
    </recommendedName>
    <alternativeName>
        <fullName evidence="11">Arginyl-tRNA synthetase</fullName>
        <shortName evidence="11">ArgRS</shortName>
    </alternativeName>
</protein>
<comment type="catalytic activity">
    <reaction evidence="10 11">
        <text>tRNA(Arg) + L-arginine + ATP = L-arginyl-tRNA(Arg) + AMP + diphosphate</text>
        <dbReference type="Rhea" id="RHEA:20301"/>
        <dbReference type="Rhea" id="RHEA-COMP:9658"/>
        <dbReference type="Rhea" id="RHEA-COMP:9673"/>
        <dbReference type="ChEBI" id="CHEBI:30616"/>
        <dbReference type="ChEBI" id="CHEBI:32682"/>
        <dbReference type="ChEBI" id="CHEBI:33019"/>
        <dbReference type="ChEBI" id="CHEBI:78442"/>
        <dbReference type="ChEBI" id="CHEBI:78513"/>
        <dbReference type="ChEBI" id="CHEBI:456215"/>
        <dbReference type="EC" id="6.1.1.19"/>
    </reaction>
</comment>
<evidence type="ECO:0000256" key="1">
    <source>
        <dbReference type="ARBA" id="ARBA00004496"/>
    </source>
</evidence>
<feature type="short sequence motif" description="'HIGH' region" evidence="11">
    <location>
        <begin position="167"/>
        <end position="177"/>
    </location>
</feature>